<reference evidence="8" key="1">
    <citation type="submission" date="2025-08" db="UniProtKB">
        <authorList>
            <consortium name="RefSeq"/>
        </authorList>
    </citation>
    <scope>IDENTIFICATION</scope>
</reference>
<keyword evidence="1" id="KW-0479">Metal-binding</keyword>
<evidence type="ECO:0000256" key="5">
    <source>
        <dbReference type="SAM" id="Phobius"/>
    </source>
</evidence>
<keyword evidence="7" id="KW-1185">Reference proteome</keyword>
<evidence type="ECO:0000313" key="7">
    <source>
        <dbReference type="Proteomes" id="UP000504604"/>
    </source>
</evidence>
<proteinExistence type="predicted"/>
<dbReference type="InterPro" id="IPR011016">
    <property type="entry name" value="Znf_RING-CH"/>
</dbReference>
<evidence type="ECO:0000256" key="3">
    <source>
        <dbReference type="ARBA" id="ARBA00022833"/>
    </source>
</evidence>
<dbReference type="SUPFAM" id="SSF57850">
    <property type="entry name" value="RING/U-box"/>
    <property type="match status" value="1"/>
</dbReference>
<dbReference type="GO" id="GO:0061630">
    <property type="term" value="F:ubiquitin protein ligase activity"/>
    <property type="evidence" value="ECO:0007669"/>
    <property type="project" value="TreeGrafter"/>
</dbReference>
<evidence type="ECO:0000256" key="1">
    <source>
        <dbReference type="ARBA" id="ARBA00022723"/>
    </source>
</evidence>
<dbReference type="GeneID" id="105156070"/>
<dbReference type="InParanoid" id="A0A6I9SMR3"/>
<organism evidence="7 8">
    <name type="scientific">Sesamum indicum</name>
    <name type="common">Oriental sesame</name>
    <name type="synonym">Sesamum orientale</name>
    <dbReference type="NCBI Taxonomy" id="4182"/>
    <lineage>
        <taxon>Eukaryota</taxon>
        <taxon>Viridiplantae</taxon>
        <taxon>Streptophyta</taxon>
        <taxon>Embryophyta</taxon>
        <taxon>Tracheophyta</taxon>
        <taxon>Spermatophyta</taxon>
        <taxon>Magnoliopsida</taxon>
        <taxon>eudicotyledons</taxon>
        <taxon>Gunneridae</taxon>
        <taxon>Pentapetalae</taxon>
        <taxon>asterids</taxon>
        <taxon>lamiids</taxon>
        <taxon>Lamiales</taxon>
        <taxon>Pedaliaceae</taxon>
        <taxon>Sesamum</taxon>
    </lineage>
</organism>
<keyword evidence="5" id="KW-1133">Transmembrane helix</keyword>
<accession>A0A6I9SMR3</accession>
<protein>
    <submittedName>
        <fullName evidence="8">RING-H2 finger protein ATL16</fullName>
    </submittedName>
</protein>
<dbReference type="PANTHER" id="PTHR45969:SF81">
    <property type="entry name" value="OS08G0157400 PROTEIN"/>
    <property type="match status" value="1"/>
</dbReference>
<evidence type="ECO:0000256" key="4">
    <source>
        <dbReference type="PROSITE-ProRule" id="PRU00175"/>
    </source>
</evidence>
<dbReference type="OrthoDB" id="8062037at2759"/>
<dbReference type="InterPro" id="IPR013083">
    <property type="entry name" value="Znf_RING/FYVE/PHD"/>
</dbReference>
<keyword evidence="5" id="KW-0812">Transmembrane</keyword>
<evidence type="ECO:0000313" key="8">
    <source>
        <dbReference type="RefSeq" id="XP_011070406.1"/>
    </source>
</evidence>
<sequence length="183" mass="20681">MGILYHAIRIPKAITITFFLNILAHARFLFIGLLTHLGLFKPPPEENPNSRHNSNNYILILDPSSPSLVPIPVHVVTAAIKNRVPIVRYRDFLLRREGEEEREEKGSCGQTTCSICLECVQGSDEIRELCNCRHLFHRECLDTWIDQGEVNCPLCRSMLLPPKLSLFRCNENGDGVLGSNNST</sequence>
<dbReference type="Gene3D" id="3.30.40.10">
    <property type="entry name" value="Zinc/RING finger domain, C3HC4 (zinc finger)"/>
    <property type="match status" value="1"/>
</dbReference>
<dbReference type="GO" id="GO:0008270">
    <property type="term" value="F:zinc ion binding"/>
    <property type="evidence" value="ECO:0007669"/>
    <property type="project" value="UniProtKB-KW"/>
</dbReference>
<dbReference type="Pfam" id="PF13639">
    <property type="entry name" value="zf-RING_2"/>
    <property type="match status" value="1"/>
</dbReference>
<gene>
    <name evidence="8" type="primary">LOC105156070</name>
</gene>
<dbReference type="SMART" id="SM00744">
    <property type="entry name" value="RINGv"/>
    <property type="match status" value="1"/>
</dbReference>
<dbReference type="RefSeq" id="XP_011070406.1">
    <property type="nucleotide sequence ID" value="XM_011072104.2"/>
</dbReference>
<dbReference type="KEGG" id="sind:105156070"/>
<dbReference type="Proteomes" id="UP000504604">
    <property type="component" value="Linkage group LG2"/>
</dbReference>
<name>A0A6I9SMR3_SESIN</name>
<feature type="transmembrane region" description="Helical" evidence="5">
    <location>
        <begin position="12"/>
        <end position="37"/>
    </location>
</feature>
<dbReference type="PROSITE" id="PS50089">
    <property type="entry name" value="ZF_RING_2"/>
    <property type="match status" value="1"/>
</dbReference>
<dbReference type="AlphaFoldDB" id="A0A6I9SMR3"/>
<evidence type="ECO:0000256" key="2">
    <source>
        <dbReference type="ARBA" id="ARBA00022771"/>
    </source>
</evidence>
<dbReference type="SMART" id="SM00184">
    <property type="entry name" value="RING"/>
    <property type="match status" value="1"/>
</dbReference>
<dbReference type="GO" id="GO:0016567">
    <property type="term" value="P:protein ubiquitination"/>
    <property type="evidence" value="ECO:0007669"/>
    <property type="project" value="TreeGrafter"/>
</dbReference>
<feature type="domain" description="RING-type" evidence="6">
    <location>
        <begin position="113"/>
        <end position="156"/>
    </location>
</feature>
<keyword evidence="3" id="KW-0862">Zinc</keyword>
<keyword evidence="2 4" id="KW-0863">Zinc-finger</keyword>
<dbReference type="PANTHER" id="PTHR45969">
    <property type="entry name" value="RING ZINC FINGER PROTEIN-RELATED"/>
    <property type="match status" value="1"/>
</dbReference>
<keyword evidence="5" id="KW-0472">Membrane</keyword>
<dbReference type="InterPro" id="IPR001841">
    <property type="entry name" value="Znf_RING"/>
</dbReference>
<evidence type="ECO:0000259" key="6">
    <source>
        <dbReference type="PROSITE" id="PS50089"/>
    </source>
</evidence>